<feature type="non-terminal residue" evidence="1">
    <location>
        <position position="43"/>
    </location>
</feature>
<evidence type="ECO:0000313" key="1">
    <source>
        <dbReference type="EMBL" id="SVB21948.1"/>
    </source>
</evidence>
<organism evidence="1">
    <name type="scientific">marine metagenome</name>
    <dbReference type="NCBI Taxonomy" id="408172"/>
    <lineage>
        <taxon>unclassified sequences</taxon>
        <taxon>metagenomes</taxon>
        <taxon>ecological metagenomes</taxon>
    </lineage>
</organism>
<accession>A0A382C765</accession>
<name>A0A382C765_9ZZZZ</name>
<sequence length="43" mass="4874">MLDQVSKETQAGQYGGFNIKSMAGYTPERIQWLWPDMIAKGIL</sequence>
<dbReference type="EMBL" id="UINC01033143">
    <property type="protein sequence ID" value="SVB21948.1"/>
    <property type="molecule type" value="Genomic_DNA"/>
</dbReference>
<proteinExistence type="predicted"/>
<dbReference type="AlphaFoldDB" id="A0A382C765"/>
<gene>
    <name evidence="1" type="ORF">METZ01_LOCUS174802</name>
</gene>
<protein>
    <submittedName>
        <fullName evidence="1">Uncharacterized protein</fullName>
    </submittedName>
</protein>
<reference evidence="1" key="1">
    <citation type="submission" date="2018-05" db="EMBL/GenBank/DDBJ databases">
        <authorList>
            <person name="Lanie J.A."/>
            <person name="Ng W.-L."/>
            <person name="Kazmierczak K.M."/>
            <person name="Andrzejewski T.M."/>
            <person name="Davidsen T.M."/>
            <person name="Wayne K.J."/>
            <person name="Tettelin H."/>
            <person name="Glass J.I."/>
            <person name="Rusch D."/>
            <person name="Podicherti R."/>
            <person name="Tsui H.-C.T."/>
            <person name="Winkler M.E."/>
        </authorList>
    </citation>
    <scope>NUCLEOTIDE SEQUENCE</scope>
</reference>